<dbReference type="InterPro" id="IPR029044">
    <property type="entry name" value="Nucleotide-diphossugar_trans"/>
</dbReference>
<organism evidence="2 3">
    <name type="scientific">Parafannyhessea umbonata</name>
    <dbReference type="NCBI Taxonomy" id="604330"/>
    <lineage>
        <taxon>Bacteria</taxon>
        <taxon>Bacillati</taxon>
        <taxon>Actinomycetota</taxon>
        <taxon>Coriobacteriia</taxon>
        <taxon>Coriobacteriales</taxon>
        <taxon>Atopobiaceae</taxon>
        <taxon>Parafannyhessea</taxon>
    </lineage>
</organism>
<dbReference type="InterPro" id="IPR001173">
    <property type="entry name" value="Glyco_trans_2-like"/>
</dbReference>
<dbReference type="GO" id="GO:0016740">
    <property type="term" value="F:transferase activity"/>
    <property type="evidence" value="ECO:0007669"/>
    <property type="project" value="UniProtKB-KW"/>
</dbReference>
<dbReference type="Pfam" id="PF00535">
    <property type="entry name" value="Glycos_transf_2"/>
    <property type="match status" value="1"/>
</dbReference>
<gene>
    <name evidence="2" type="ORF">FYJ69_02440</name>
</gene>
<comment type="caution">
    <text evidence="2">The sequence shown here is derived from an EMBL/GenBank/DDBJ whole genome shotgun (WGS) entry which is preliminary data.</text>
</comment>
<evidence type="ECO:0000313" key="2">
    <source>
        <dbReference type="EMBL" id="MST59773.1"/>
    </source>
</evidence>
<feature type="domain" description="Glycosyltransferase 2-like" evidence="1">
    <location>
        <begin position="53"/>
        <end position="172"/>
    </location>
</feature>
<reference evidence="2 3" key="1">
    <citation type="submission" date="2019-08" db="EMBL/GenBank/DDBJ databases">
        <title>In-depth cultivation of the pig gut microbiome towards novel bacterial diversity and tailored functional studies.</title>
        <authorList>
            <person name="Wylensek D."/>
            <person name="Hitch T.C.A."/>
            <person name="Clavel T."/>
        </authorList>
    </citation>
    <scope>NUCLEOTIDE SEQUENCE [LARGE SCALE GENOMIC DNA]</scope>
    <source>
        <strain evidence="2 3">WB01_CNA04</strain>
    </source>
</reference>
<evidence type="ECO:0000259" key="1">
    <source>
        <dbReference type="Pfam" id="PF00535"/>
    </source>
</evidence>
<dbReference type="PANTHER" id="PTHR22916">
    <property type="entry name" value="GLYCOSYLTRANSFERASE"/>
    <property type="match status" value="1"/>
</dbReference>
<accession>A0A6N7X877</accession>
<dbReference type="SUPFAM" id="SSF53448">
    <property type="entry name" value="Nucleotide-diphospho-sugar transferases"/>
    <property type="match status" value="1"/>
</dbReference>
<name>A0A6N7X877_9ACTN</name>
<protein>
    <submittedName>
        <fullName evidence="2">Glycosyltransferase family 2 protein</fullName>
    </submittedName>
</protein>
<proteinExistence type="predicted"/>
<dbReference type="EMBL" id="VUND01000001">
    <property type="protein sequence ID" value="MST59773.1"/>
    <property type="molecule type" value="Genomic_DNA"/>
</dbReference>
<sequence length="369" mass="42403">MSRATCSHCPCTRTLRSRMSTGSATSSCPVPGARRVPVEEQAKTATMQTPMVSVIVPVFNQRDYVERCLRSIASQRCDFPIEVIVGDDLSTDGTRDVLRSLEPELPDWFHILLRPKNMGLRGENNCNDLLHRCRGRYMAILEGDDFWTYDGKLQAQVDFLESHPDYSACYHHCVVVGADSKPNGEKYPECPKEEYTFKEFFYMSLPGQIGTSLYRREPYLKAREDITRMKLYDSYPGDRRNAFFILTIGRVRCMNQTWSAYRHVVKGGSSYSSNVRIDEDYARQELLFGKTIINFAESRHNVEAIHAAKMTYYRTLLKWSVGKVRCSTMREALSELMGEKSHRLAYLTSPLRWYLVLGSRMLRGRGVTL</sequence>
<dbReference type="Proteomes" id="UP000434342">
    <property type="component" value="Unassembled WGS sequence"/>
</dbReference>
<evidence type="ECO:0000313" key="3">
    <source>
        <dbReference type="Proteomes" id="UP000434342"/>
    </source>
</evidence>
<dbReference type="Gene3D" id="3.90.550.10">
    <property type="entry name" value="Spore Coat Polysaccharide Biosynthesis Protein SpsA, Chain A"/>
    <property type="match status" value="1"/>
</dbReference>
<keyword evidence="2" id="KW-0808">Transferase</keyword>
<dbReference type="AlphaFoldDB" id="A0A6N7X877"/>